<sequence>MLTTLALGGLVTSILQIRTNQHWLVAGRLVTDFGLCCLLEGTSTNSFCTCLHGLCRPARAYICNPSDRVISAIINEFLNAIHPAFVTIVRWACWLVSAMGRS</sequence>
<dbReference type="EMBL" id="KN831961">
    <property type="protein sequence ID" value="KIO07127.1"/>
    <property type="molecule type" value="Genomic_DNA"/>
</dbReference>
<dbReference type="InParanoid" id="A0A0C3KBW3"/>
<gene>
    <name evidence="1" type="ORF">M404DRAFT_429197</name>
</gene>
<reference evidence="2" key="2">
    <citation type="submission" date="2015-01" db="EMBL/GenBank/DDBJ databases">
        <title>Evolutionary Origins and Diversification of the Mycorrhizal Mutualists.</title>
        <authorList>
            <consortium name="DOE Joint Genome Institute"/>
            <consortium name="Mycorrhizal Genomics Consortium"/>
            <person name="Kohler A."/>
            <person name="Kuo A."/>
            <person name="Nagy L.G."/>
            <person name="Floudas D."/>
            <person name="Copeland A."/>
            <person name="Barry K.W."/>
            <person name="Cichocki N."/>
            <person name="Veneault-Fourrey C."/>
            <person name="LaButti K."/>
            <person name="Lindquist E.A."/>
            <person name="Lipzen A."/>
            <person name="Lundell T."/>
            <person name="Morin E."/>
            <person name="Murat C."/>
            <person name="Riley R."/>
            <person name="Ohm R."/>
            <person name="Sun H."/>
            <person name="Tunlid A."/>
            <person name="Henrissat B."/>
            <person name="Grigoriev I.V."/>
            <person name="Hibbett D.S."/>
            <person name="Martin F."/>
        </authorList>
    </citation>
    <scope>NUCLEOTIDE SEQUENCE [LARGE SCALE GENOMIC DNA]</scope>
    <source>
        <strain evidence="2">Marx 270</strain>
    </source>
</reference>
<reference evidence="1 2" key="1">
    <citation type="submission" date="2014-04" db="EMBL/GenBank/DDBJ databases">
        <authorList>
            <consortium name="DOE Joint Genome Institute"/>
            <person name="Kuo A."/>
            <person name="Kohler A."/>
            <person name="Costa M.D."/>
            <person name="Nagy L.G."/>
            <person name="Floudas D."/>
            <person name="Copeland A."/>
            <person name="Barry K.W."/>
            <person name="Cichocki N."/>
            <person name="Veneault-Fourrey C."/>
            <person name="LaButti K."/>
            <person name="Lindquist E.A."/>
            <person name="Lipzen A."/>
            <person name="Lundell T."/>
            <person name="Morin E."/>
            <person name="Murat C."/>
            <person name="Sun H."/>
            <person name="Tunlid A."/>
            <person name="Henrissat B."/>
            <person name="Grigoriev I.V."/>
            <person name="Hibbett D.S."/>
            <person name="Martin F."/>
            <person name="Nordberg H.P."/>
            <person name="Cantor M.N."/>
            <person name="Hua S.X."/>
        </authorList>
    </citation>
    <scope>NUCLEOTIDE SEQUENCE [LARGE SCALE GENOMIC DNA]</scope>
    <source>
        <strain evidence="1 2">Marx 270</strain>
    </source>
</reference>
<keyword evidence="2" id="KW-1185">Reference proteome</keyword>
<protein>
    <submittedName>
        <fullName evidence="1">Uncharacterized protein</fullName>
    </submittedName>
</protein>
<evidence type="ECO:0000313" key="1">
    <source>
        <dbReference type="EMBL" id="KIO07127.1"/>
    </source>
</evidence>
<name>A0A0C3KBW3_PISTI</name>
<dbReference type="AlphaFoldDB" id="A0A0C3KBW3"/>
<proteinExistence type="predicted"/>
<evidence type="ECO:0000313" key="2">
    <source>
        <dbReference type="Proteomes" id="UP000054217"/>
    </source>
</evidence>
<dbReference type="Proteomes" id="UP000054217">
    <property type="component" value="Unassembled WGS sequence"/>
</dbReference>
<organism evidence="1 2">
    <name type="scientific">Pisolithus tinctorius Marx 270</name>
    <dbReference type="NCBI Taxonomy" id="870435"/>
    <lineage>
        <taxon>Eukaryota</taxon>
        <taxon>Fungi</taxon>
        <taxon>Dikarya</taxon>
        <taxon>Basidiomycota</taxon>
        <taxon>Agaricomycotina</taxon>
        <taxon>Agaricomycetes</taxon>
        <taxon>Agaricomycetidae</taxon>
        <taxon>Boletales</taxon>
        <taxon>Sclerodermatineae</taxon>
        <taxon>Pisolithaceae</taxon>
        <taxon>Pisolithus</taxon>
    </lineage>
</organism>
<accession>A0A0C3KBW3</accession>
<dbReference type="HOGENOM" id="CLU_2278595_0_0_1"/>